<dbReference type="Gene3D" id="3.40.50.300">
    <property type="entry name" value="P-loop containing nucleotide triphosphate hydrolases"/>
    <property type="match status" value="1"/>
</dbReference>
<dbReference type="InterPro" id="IPR056884">
    <property type="entry name" value="NPHP3-like_N"/>
</dbReference>
<protein>
    <recommendedName>
        <fullName evidence="2">NACHT domain-containing protein</fullName>
    </recommendedName>
</protein>
<dbReference type="OrthoDB" id="194358at2759"/>
<dbReference type="AlphaFoldDB" id="A0A9P9F1Z0"/>
<proteinExistence type="predicted"/>
<reference evidence="3" key="1">
    <citation type="journal article" date="2021" name="Nat. Commun.">
        <title>Genetic determinants of endophytism in the Arabidopsis root mycobiome.</title>
        <authorList>
            <person name="Mesny F."/>
            <person name="Miyauchi S."/>
            <person name="Thiergart T."/>
            <person name="Pickel B."/>
            <person name="Atanasova L."/>
            <person name="Karlsson M."/>
            <person name="Huettel B."/>
            <person name="Barry K.W."/>
            <person name="Haridas S."/>
            <person name="Chen C."/>
            <person name="Bauer D."/>
            <person name="Andreopoulos W."/>
            <person name="Pangilinan J."/>
            <person name="LaButti K."/>
            <person name="Riley R."/>
            <person name="Lipzen A."/>
            <person name="Clum A."/>
            <person name="Drula E."/>
            <person name="Henrissat B."/>
            <person name="Kohler A."/>
            <person name="Grigoriev I.V."/>
            <person name="Martin F.M."/>
            <person name="Hacquard S."/>
        </authorList>
    </citation>
    <scope>NUCLEOTIDE SEQUENCE</scope>
    <source>
        <strain evidence="3">MPI-CAGE-AT-0021</strain>
    </source>
</reference>
<keyword evidence="4" id="KW-1185">Reference proteome</keyword>
<accession>A0A9P9F1Z0</accession>
<name>A0A9P9F1Z0_9HYPO</name>
<gene>
    <name evidence="3" type="ORF">B0J13DRAFT_549886</name>
</gene>
<evidence type="ECO:0000256" key="1">
    <source>
        <dbReference type="ARBA" id="ARBA00022737"/>
    </source>
</evidence>
<dbReference type="EMBL" id="JAGMUU010000006">
    <property type="protein sequence ID" value="KAH7150299.1"/>
    <property type="molecule type" value="Genomic_DNA"/>
</dbReference>
<dbReference type="InterPro" id="IPR027417">
    <property type="entry name" value="P-loop_NTPase"/>
</dbReference>
<evidence type="ECO:0000259" key="2">
    <source>
        <dbReference type="PROSITE" id="PS50837"/>
    </source>
</evidence>
<dbReference type="InterPro" id="IPR007111">
    <property type="entry name" value="NACHT_NTPase"/>
</dbReference>
<dbReference type="PANTHER" id="PTHR10039">
    <property type="entry name" value="AMELOGENIN"/>
    <property type="match status" value="1"/>
</dbReference>
<dbReference type="SUPFAM" id="SSF52540">
    <property type="entry name" value="P-loop containing nucleoside triphosphate hydrolases"/>
    <property type="match status" value="1"/>
</dbReference>
<dbReference type="Pfam" id="PF24883">
    <property type="entry name" value="NPHP3_N"/>
    <property type="match status" value="1"/>
</dbReference>
<dbReference type="PROSITE" id="PS50837">
    <property type="entry name" value="NACHT"/>
    <property type="match status" value="1"/>
</dbReference>
<evidence type="ECO:0000313" key="3">
    <source>
        <dbReference type="EMBL" id="KAH7150299.1"/>
    </source>
</evidence>
<keyword evidence="1" id="KW-0677">Repeat</keyword>
<comment type="caution">
    <text evidence="3">The sequence shown here is derived from an EMBL/GenBank/DDBJ whole genome shotgun (WGS) entry which is preliminary data.</text>
</comment>
<feature type="domain" description="NACHT" evidence="2">
    <location>
        <begin position="211"/>
        <end position="353"/>
    </location>
</feature>
<dbReference type="PANTHER" id="PTHR10039:SF16">
    <property type="entry name" value="GPI INOSITOL-DEACYLASE"/>
    <property type="match status" value="1"/>
</dbReference>
<evidence type="ECO:0000313" key="4">
    <source>
        <dbReference type="Proteomes" id="UP000717696"/>
    </source>
</evidence>
<organism evidence="3 4">
    <name type="scientific">Dactylonectria estremocensis</name>
    <dbReference type="NCBI Taxonomy" id="1079267"/>
    <lineage>
        <taxon>Eukaryota</taxon>
        <taxon>Fungi</taxon>
        <taxon>Dikarya</taxon>
        <taxon>Ascomycota</taxon>
        <taxon>Pezizomycotina</taxon>
        <taxon>Sordariomycetes</taxon>
        <taxon>Hypocreomycetidae</taxon>
        <taxon>Hypocreales</taxon>
        <taxon>Nectriaceae</taxon>
        <taxon>Dactylonectria</taxon>
    </lineage>
</organism>
<sequence>MDPLGAVLQISERIIVLCKTYIEDVQDAPSDLRAILIEISAIKSLFENVRFLLSCGNETTVLAGLAADSGPIDGCKRAVTELEALFPPDYPYAASKARSKRPRIRPTLETLAWPFKKPKAKKLLDEITGYKATISLALTTDTSLDIKEIKSKTIDIHTKLTEIQREKVYEWLHATDPSPLHHQARKQYESGTGNWMFRSEEWKSWIKCKTRCLWIHGVPGAGKTILASHLIDAMQNSRGSKFSTQKHAFVYYYCYFGHNQNEAAPFLKWTLNQICRQADLVPLYVHQLYKRGGEPSLAELLRSLEEISEQFDGIYLVVDAIDESMERADLLAVLRDLVTDARFHNIHLTATSREYVDIEKMMDEISTPISMRNSLLDEDIRLYVKSRVQRHPRLSLWPSHLRAEVCDALSKKAKGMFRWVVCQIDVLQRLRPDSTIIRDALANLPKTLDETYERLFLQIPEEGRIFVHHALKWIYYNGQIYIGNIPCSTLLQAIQRSERDSFYSYNDYVYDEDLLREFCGCLVTLQQHEQNGQLPVRVTVSFAHYTVWEFLKSDRIWNGPAAFFGVDQERTNLEFSKIMMLEATASHRHRRHDHLKDWTDDSRAQFNVLVLDFTAYCICSAVVSVHNWGSEMSETADLAALALGLLDPTKPHFKHVLFPLHLASAERALTWSVSGNDEFWAYTWHQLPMNEMIILINLLCIDKSQKLGKLLLQNMDRERFAKAQLNMRLSISPFSFKYPRRCVHGSVDPMFEGNIIQVFTRFWPNASEATVFDSMAGWSLGNDGF</sequence>
<dbReference type="Proteomes" id="UP000717696">
    <property type="component" value="Unassembled WGS sequence"/>
</dbReference>